<feature type="domain" description="AB hydrolase-1" evidence="4">
    <location>
        <begin position="129"/>
        <end position="277"/>
    </location>
</feature>
<sequence length="594" mass="66121">MEGEREPLIKRRRTGWGAWRRSERAYRPSASDVFALSSVVIGGILIWLFAASHVRDIHRYPHHPPQRKYDGEHITWTFCDNFFDHEVECANLTVPMDQFNATNNGPDNKNFSIPLIRMRGKNATDNINILLNPGGPGGSGVEFLYRRGKQLNAIVGENFHLLSFDPRGVNQSVPRADCYPSDEARREMSLVRDKRAIQDSGELWAWTSGHVKGCVDTMGVHGSYINTPQTAADMNSILDAVGQEDMYYWGFSYGTLLGQTYATLFRERSKRVIIDGVVNQFDWYGSILDREELADTDNVFAGFVEECLKAGPEDCALAGLAKTKEELSKKLIASISKLKDEPVGVYVNATIHGVLDYWAVWFGGVFPALYKPANWRDLATNLAGLLQGNATKAFLAYGQDGPWDLPGEPNEMVSLNDGASGPEKWGSINNRAALVDTLLELFNESSFHENSLSHYFAKQAWVMPRGHTYVPKKGVQTAHPLLVLSTTYDPVCPLVSARSANDAFVGSKIVELKGYGHCTLALPSLCIARHVRGYLSEGKLPESNVQCDVDGKPYFAKPDEDGKALVGVKSLDEEEMKIHLAQLELARDSWFTHR</sequence>
<keyword evidence="7" id="KW-1185">Reference proteome</keyword>
<dbReference type="PANTHER" id="PTHR43248:SF25">
    <property type="entry name" value="AB HYDROLASE-1 DOMAIN-CONTAINING PROTEIN-RELATED"/>
    <property type="match status" value="1"/>
</dbReference>
<evidence type="ECO:0000259" key="5">
    <source>
        <dbReference type="Pfam" id="PF08386"/>
    </source>
</evidence>
<comment type="similarity">
    <text evidence="1">Belongs to the peptidase S33 family.</text>
</comment>
<evidence type="ECO:0000256" key="2">
    <source>
        <dbReference type="ARBA" id="ARBA00022801"/>
    </source>
</evidence>
<keyword evidence="3" id="KW-1133">Transmembrane helix</keyword>
<keyword evidence="2 6" id="KW-0378">Hydrolase</keyword>
<reference evidence="6" key="1">
    <citation type="journal article" date="2023" name="Mol. Phylogenet. Evol.">
        <title>Genome-scale phylogeny and comparative genomics of the fungal order Sordariales.</title>
        <authorList>
            <person name="Hensen N."/>
            <person name="Bonometti L."/>
            <person name="Westerberg I."/>
            <person name="Brannstrom I.O."/>
            <person name="Guillou S."/>
            <person name="Cros-Aarteil S."/>
            <person name="Calhoun S."/>
            <person name="Haridas S."/>
            <person name="Kuo A."/>
            <person name="Mondo S."/>
            <person name="Pangilinan J."/>
            <person name="Riley R."/>
            <person name="LaButti K."/>
            <person name="Andreopoulos B."/>
            <person name="Lipzen A."/>
            <person name="Chen C."/>
            <person name="Yan M."/>
            <person name="Daum C."/>
            <person name="Ng V."/>
            <person name="Clum A."/>
            <person name="Steindorff A."/>
            <person name="Ohm R.A."/>
            <person name="Martin F."/>
            <person name="Silar P."/>
            <person name="Natvig D.O."/>
            <person name="Lalanne C."/>
            <person name="Gautier V."/>
            <person name="Ament-Velasquez S.L."/>
            <person name="Kruys A."/>
            <person name="Hutchinson M.I."/>
            <person name="Powell A.J."/>
            <person name="Barry K."/>
            <person name="Miller A.N."/>
            <person name="Grigoriev I.V."/>
            <person name="Debuchy R."/>
            <person name="Gladieux P."/>
            <person name="Hiltunen Thoren M."/>
            <person name="Johannesson H."/>
        </authorList>
    </citation>
    <scope>NUCLEOTIDE SEQUENCE</scope>
    <source>
        <strain evidence="6">CBS 990.96</strain>
    </source>
</reference>
<dbReference type="EMBL" id="MU865451">
    <property type="protein sequence ID" value="KAK4222853.1"/>
    <property type="molecule type" value="Genomic_DNA"/>
</dbReference>
<accession>A0AAN6YQY2</accession>
<dbReference type="InterPro" id="IPR000073">
    <property type="entry name" value="AB_hydrolase_1"/>
</dbReference>
<evidence type="ECO:0000313" key="7">
    <source>
        <dbReference type="Proteomes" id="UP001301958"/>
    </source>
</evidence>
<name>A0AAN6YQY2_9PEZI</name>
<feature type="transmembrane region" description="Helical" evidence="3">
    <location>
        <begin position="30"/>
        <end position="50"/>
    </location>
</feature>
<dbReference type="GO" id="GO:0016787">
    <property type="term" value="F:hydrolase activity"/>
    <property type="evidence" value="ECO:0007669"/>
    <property type="project" value="UniProtKB-KW"/>
</dbReference>
<dbReference type="Pfam" id="PF00561">
    <property type="entry name" value="Abhydrolase_1"/>
    <property type="match status" value="1"/>
</dbReference>
<evidence type="ECO:0000259" key="4">
    <source>
        <dbReference type="Pfam" id="PF00561"/>
    </source>
</evidence>
<dbReference type="AlphaFoldDB" id="A0AAN6YQY2"/>
<evidence type="ECO:0000256" key="3">
    <source>
        <dbReference type="SAM" id="Phobius"/>
    </source>
</evidence>
<dbReference type="Proteomes" id="UP001301958">
    <property type="component" value="Unassembled WGS sequence"/>
</dbReference>
<gene>
    <name evidence="6" type="ORF">QBC38DRAFT_66298</name>
</gene>
<dbReference type="InterPro" id="IPR013595">
    <property type="entry name" value="Pept_S33_TAP-like_C"/>
</dbReference>
<dbReference type="InterPro" id="IPR029058">
    <property type="entry name" value="AB_hydrolase_fold"/>
</dbReference>
<dbReference type="InterPro" id="IPR051601">
    <property type="entry name" value="Serine_prot/Carboxylest_S33"/>
</dbReference>
<reference evidence="6" key="2">
    <citation type="submission" date="2023-05" db="EMBL/GenBank/DDBJ databases">
        <authorList>
            <consortium name="Lawrence Berkeley National Laboratory"/>
            <person name="Steindorff A."/>
            <person name="Hensen N."/>
            <person name="Bonometti L."/>
            <person name="Westerberg I."/>
            <person name="Brannstrom I.O."/>
            <person name="Guillou S."/>
            <person name="Cros-Aarteil S."/>
            <person name="Calhoun S."/>
            <person name="Haridas S."/>
            <person name="Kuo A."/>
            <person name="Mondo S."/>
            <person name="Pangilinan J."/>
            <person name="Riley R."/>
            <person name="Labutti K."/>
            <person name="Andreopoulos B."/>
            <person name="Lipzen A."/>
            <person name="Chen C."/>
            <person name="Yanf M."/>
            <person name="Daum C."/>
            <person name="Ng V."/>
            <person name="Clum A."/>
            <person name="Ohm R."/>
            <person name="Martin F."/>
            <person name="Silar P."/>
            <person name="Natvig D."/>
            <person name="Lalanne C."/>
            <person name="Gautier V."/>
            <person name="Ament-Velasquez S.L."/>
            <person name="Kruys A."/>
            <person name="Hutchinson M.I."/>
            <person name="Powell A.J."/>
            <person name="Barry K."/>
            <person name="Miller A.N."/>
            <person name="Grigoriev I.V."/>
            <person name="Debuchy R."/>
            <person name="Gladieux P."/>
            <person name="Thoren M.H."/>
            <person name="Johannesson H."/>
        </authorList>
    </citation>
    <scope>NUCLEOTIDE SEQUENCE</scope>
    <source>
        <strain evidence="6">CBS 990.96</strain>
    </source>
</reference>
<evidence type="ECO:0000313" key="6">
    <source>
        <dbReference type="EMBL" id="KAK4222853.1"/>
    </source>
</evidence>
<keyword evidence="3" id="KW-0812">Transmembrane</keyword>
<dbReference type="Pfam" id="PF08386">
    <property type="entry name" value="Abhydrolase_4"/>
    <property type="match status" value="1"/>
</dbReference>
<protein>
    <submittedName>
        <fullName evidence="6">Alpha/Beta hydrolase protein</fullName>
    </submittedName>
</protein>
<comment type="caution">
    <text evidence="6">The sequence shown here is derived from an EMBL/GenBank/DDBJ whole genome shotgun (WGS) entry which is preliminary data.</text>
</comment>
<feature type="domain" description="Peptidase S33 tripeptidyl aminopeptidase-like C-terminal" evidence="5">
    <location>
        <begin position="469"/>
        <end position="547"/>
    </location>
</feature>
<organism evidence="6 7">
    <name type="scientific">Podospora fimiseda</name>
    <dbReference type="NCBI Taxonomy" id="252190"/>
    <lineage>
        <taxon>Eukaryota</taxon>
        <taxon>Fungi</taxon>
        <taxon>Dikarya</taxon>
        <taxon>Ascomycota</taxon>
        <taxon>Pezizomycotina</taxon>
        <taxon>Sordariomycetes</taxon>
        <taxon>Sordariomycetidae</taxon>
        <taxon>Sordariales</taxon>
        <taxon>Podosporaceae</taxon>
        <taxon>Podospora</taxon>
    </lineage>
</organism>
<evidence type="ECO:0000256" key="1">
    <source>
        <dbReference type="ARBA" id="ARBA00010088"/>
    </source>
</evidence>
<keyword evidence="3" id="KW-0472">Membrane</keyword>
<dbReference type="Gene3D" id="3.40.50.1820">
    <property type="entry name" value="alpha/beta hydrolase"/>
    <property type="match status" value="1"/>
</dbReference>
<dbReference type="PANTHER" id="PTHR43248">
    <property type="entry name" value="2-SUCCINYL-6-HYDROXY-2,4-CYCLOHEXADIENE-1-CARBOXYLATE SYNTHASE"/>
    <property type="match status" value="1"/>
</dbReference>
<dbReference type="SUPFAM" id="SSF53474">
    <property type="entry name" value="alpha/beta-Hydrolases"/>
    <property type="match status" value="1"/>
</dbReference>
<proteinExistence type="inferred from homology"/>